<organism evidence="3 4">
    <name type="scientific">Candidatus Faecivivens stercoripullorum</name>
    <dbReference type="NCBI Taxonomy" id="2840805"/>
    <lineage>
        <taxon>Bacteria</taxon>
        <taxon>Bacillati</taxon>
        <taxon>Bacillota</taxon>
        <taxon>Clostridia</taxon>
        <taxon>Eubacteriales</taxon>
        <taxon>Oscillospiraceae</taxon>
        <taxon>Oscillospiraceae incertae sedis</taxon>
        <taxon>Candidatus Faecivivens</taxon>
    </lineage>
</organism>
<gene>
    <name evidence="3" type="ORF">IAC43_00025</name>
</gene>
<feature type="region of interest" description="Disordered" evidence="1">
    <location>
        <begin position="415"/>
        <end position="458"/>
    </location>
</feature>
<feature type="transmembrane region" description="Helical" evidence="2">
    <location>
        <begin position="151"/>
        <end position="168"/>
    </location>
</feature>
<evidence type="ECO:0000256" key="1">
    <source>
        <dbReference type="SAM" id="MobiDB-lite"/>
    </source>
</evidence>
<evidence type="ECO:0000313" key="3">
    <source>
        <dbReference type="EMBL" id="HIT93550.1"/>
    </source>
</evidence>
<dbReference type="PANTHER" id="PTHR41771">
    <property type="entry name" value="MEMBRANE PROTEIN-RELATED"/>
    <property type="match status" value="1"/>
</dbReference>
<feature type="transmembrane region" description="Helical" evidence="2">
    <location>
        <begin position="277"/>
        <end position="295"/>
    </location>
</feature>
<proteinExistence type="predicted"/>
<comment type="caution">
    <text evidence="3">The sequence shown here is derived from an EMBL/GenBank/DDBJ whole genome shotgun (WGS) entry which is preliminary data.</text>
</comment>
<feature type="transmembrane region" description="Helical" evidence="2">
    <location>
        <begin position="23"/>
        <end position="43"/>
    </location>
</feature>
<dbReference type="Proteomes" id="UP000824160">
    <property type="component" value="Unassembled WGS sequence"/>
</dbReference>
<accession>A0A9D1KQZ4</accession>
<feature type="transmembrane region" description="Helical" evidence="2">
    <location>
        <begin position="335"/>
        <end position="354"/>
    </location>
</feature>
<dbReference type="PANTHER" id="PTHR41771:SF1">
    <property type="entry name" value="MEMBRANE PROTEIN"/>
    <property type="match status" value="1"/>
</dbReference>
<dbReference type="InterPro" id="IPR012507">
    <property type="entry name" value="YibE_F"/>
</dbReference>
<dbReference type="AlphaFoldDB" id="A0A9D1KQZ4"/>
<protein>
    <submittedName>
        <fullName evidence="3">YibE/F family protein</fullName>
    </submittedName>
</protein>
<dbReference type="Pfam" id="PF07907">
    <property type="entry name" value="YibE_F"/>
    <property type="match status" value="1"/>
</dbReference>
<feature type="compositionally biased region" description="Polar residues" evidence="1">
    <location>
        <begin position="428"/>
        <end position="448"/>
    </location>
</feature>
<keyword evidence="2" id="KW-1133">Transmembrane helix</keyword>
<name>A0A9D1KQZ4_9FIRM</name>
<evidence type="ECO:0000256" key="2">
    <source>
        <dbReference type="SAM" id="Phobius"/>
    </source>
</evidence>
<sequence length="477" mass="52296">MKNQKGLFRLYLKSEPSTRADRILYVVTIIISVILLVAGYRFAVRDGTVLGQNLGGIQEEEYRARITEVVSSNDIYSQYSDSIAERRTVCYATLLSGPDKGSQILVTQVQDTTTLTLSDPCKPGDKVYVYQQKNEYGEMQWYSSGYIRSDWLALLAVSFILLVLIFGGMKGVRTLVSLALTCLAIFAVLIPMIAAGYNIYLTAIGVCLFTIVMTLALVSGWRIKSLAAGIGCAGGVLIAGLITLVSEYQMRMTGLVDDDSMMLLFINEDHPIDLKGIVFAAIIIGAVGATMDVGMDIASSLTELYNQNSDIRALELMRSGFTIGRDIMGTMSNTLVLAYIGSGLHVTLLFMTYYDDLEKVLSIEMITGEVLQALAGSIGIVFTIPVTTFATVFLYYITRKRRRHRLAKMAASAENTLPNISEEPAPTEIQTDTPSETTTKPEAQTASPAPQRILRSPDEVPFLRNAAAQEKENTPQK</sequence>
<feature type="transmembrane region" description="Helical" evidence="2">
    <location>
        <begin position="199"/>
        <end position="218"/>
    </location>
</feature>
<reference evidence="3" key="2">
    <citation type="journal article" date="2021" name="PeerJ">
        <title>Extensive microbial diversity within the chicken gut microbiome revealed by metagenomics and culture.</title>
        <authorList>
            <person name="Gilroy R."/>
            <person name="Ravi A."/>
            <person name="Getino M."/>
            <person name="Pursley I."/>
            <person name="Horton D.L."/>
            <person name="Alikhan N.F."/>
            <person name="Baker D."/>
            <person name="Gharbi K."/>
            <person name="Hall N."/>
            <person name="Watson M."/>
            <person name="Adriaenssens E.M."/>
            <person name="Foster-Nyarko E."/>
            <person name="Jarju S."/>
            <person name="Secka A."/>
            <person name="Antonio M."/>
            <person name="Oren A."/>
            <person name="Chaudhuri R.R."/>
            <person name="La Ragione R."/>
            <person name="Hildebrand F."/>
            <person name="Pallen M.J."/>
        </authorList>
    </citation>
    <scope>NUCLEOTIDE SEQUENCE</scope>
    <source>
        <strain evidence="3">ChiBcec7-5410</strain>
    </source>
</reference>
<keyword evidence="2" id="KW-0472">Membrane</keyword>
<evidence type="ECO:0000313" key="4">
    <source>
        <dbReference type="Proteomes" id="UP000824160"/>
    </source>
</evidence>
<keyword evidence="2" id="KW-0812">Transmembrane</keyword>
<feature type="transmembrane region" description="Helical" evidence="2">
    <location>
        <begin position="175"/>
        <end position="193"/>
    </location>
</feature>
<feature type="transmembrane region" description="Helical" evidence="2">
    <location>
        <begin position="225"/>
        <end position="245"/>
    </location>
</feature>
<dbReference type="EMBL" id="DVLW01000001">
    <property type="protein sequence ID" value="HIT93550.1"/>
    <property type="molecule type" value="Genomic_DNA"/>
</dbReference>
<reference evidence="3" key="1">
    <citation type="submission" date="2020-10" db="EMBL/GenBank/DDBJ databases">
        <authorList>
            <person name="Gilroy R."/>
        </authorList>
    </citation>
    <scope>NUCLEOTIDE SEQUENCE</scope>
    <source>
        <strain evidence="3">ChiBcec7-5410</strain>
    </source>
</reference>
<feature type="transmembrane region" description="Helical" evidence="2">
    <location>
        <begin position="374"/>
        <end position="397"/>
    </location>
</feature>